<dbReference type="InterPro" id="IPR012327">
    <property type="entry name" value="MeTrfase_D12"/>
</dbReference>
<organism evidence="4">
    <name type="scientific">hydrothermal vent metagenome</name>
    <dbReference type="NCBI Taxonomy" id="652676"/>
    <lineage>
        <taxon>unclassified sequences</taxon>
        <taxon>metagenomes</taxon>
        <taxon>ecological metagenomes</taxon>
    </lineage>
</organism>
<dbReference type="SUPFAM" id="SSF53335">
    <property type="entry name" value="S-adenosyl-L-methionine-dependent methyltransferases"/>
    <property type="match status" value="1"/>
</dbReference>
<dbReference type="EMBL" id="UOEM01000114">
    <property type="protein sequence ID" value="VAW18361.1"/>
    <property type="molecule type" value="Genomic_DNA"/>
</dbReference>
<reference evidence="4" key="1">
    <citation type="submission" date="2018-06" db="EMBL/GenBank/DDBJ databases">
        <authorList>
            <person name="Zhirakovskaya E."/>
        </authorList>
    </citation>
    <scope>NUCLEOTIDE SEQUENCE</scope>
</reference>
<dbReference type="GO" id="GO:0006298">
    <property type="term" value="P:mismatch repair"/>
    <property type="evidence" value="ECO:0007669"/>
    <property type="project" value="TreeGrafter"/>
</dbReference>
<name>A0A3B0TI73_9ZZZZ</name>
<accession>A0A3B0TI73</accession>
<dbReference type="PANTHER" id="PTHR30481:SF4">
    <property type="entry name" value="SITE-SPECIFIC DNA-METHYLTRANSFERASE (ADENINE-SPECIFIC)"/>
    <property type="match status" value="1"/>
</dbReference>
<gene>
    <name evidence="4" type="ORF">MNBD_ALPHA09-1924</name>
</gene>
<proteinExistence type="predicted"/>
<dbReference type="GO" id="GO:0009007">
    <property type="term" value="F:site-specific DNA-methyltransferase (adenine-specific) activity"/>
    <property type="evidence" value="ECO:0007669"/>
    <property type="project" value="UniProtKB-EC"/>
</dbReference>
<dbReference type="InterPro" id="IPR029063">
    <property type="entry name" value="SAM-dependent_MTases_sf"/>
</dbReference>
<protein>
    <submittedName>
        <fullName evidence="4">Site-specific DNA methylase</fullName>
    </submittedName>
</protein>
<feature type="non-terminal residue" evidence="4">
    <location>
        <position position="1"/>
    </location>
</feature>
<dbReference type="GO" id="GO:0043565">
    <property type="term" value="F:sequence-specific DNA binding"/>
    <property type="evidence" value="ECO:0007669"/>
    <property type="project" value="TreeGrafter"/>
</dbReference>
<evidence type="ECO:0000256" key="2">
    <source>
        <dbReference type="ARBA" id="ARBA00022679"/>
    </source>
</evidence>
<sequence>RTFGIDPAGPARFNITRLGPVLEDIHDRLAGVMIENLPWAKFIERYDRKATLFYLDPPYWGCESDYGRDLFSPGDFRHLATVLKALKGRFILSLNDVSEVREVFANFTIEPVTLTYTVGGGKGRAAKEVIITNFGVNIG</sequence>
<dbReference type="Gene3D" id="3.40.50.150">
    <property type="entry name" value="Vaccinia Virus protein VP39"/>
    <property type="match status" value="1"/>
</dbReference>
<keyword evidence="1 4" id="KW-0489">Methyltransferase</keyword>
<keyword evidence="2" id="KW-0808">Transferase</keyword>
<dbReference type="GO" id="GO:0032259">
    <property type="term" value="P:methylation"/>
    <property type="evidence" value="ECO:0007669"/>
    <property type="project" value="UniProtKB-KW"/>
</dbReference>
<dbReference type="AlphaFoldDB" id="A0A3B0TI73"/>
<dbReference type="GO" id="GO:1904047">
    <property type="term" value="F:S-adenosyl-L-methionine binding"/>
    <property type="evidence" value="ECO:0007669"/>
    <property type="project" value="TreeGrafter"/>
</dbReference>
<evidence type="ECO:0000256" key="3">
    <source>
        <dbReference type="ARBA" id="ARBA00022691"/>
    </source>
</evidence>
<evidence type="ECO:0000256" key="1">
    <source>
        <dbReference type="ARBA" id="ARBA00022603"/>
    </source>
</evidence>
<keyword evidence="3" id="KW-0949">S-adenosyl-L-methionine</keyword>
<evidence type="ECO:0000313" key="4">
    <source>
        <dbReference type="EMBL" id="VAW18361.1"/>
    </source>
</evidence>
<dbReference type="PANTHER" id="PTHR30481">
    <property type="entry name" value="DNA ADENINE METHYLASE"/>
    <property type="match status" value="1"/>
</dbReference>
<dbReference type="Pfam" id="PF02086">
    <property type="entry name" value="MethyltransfD12"/>
    <property type="match status" value="1"/>
</dbReference>
<dbReference type="GO" id="GO:0009307">
    <property type="term" value="P:DNA restriction-modification system"/>
    <property type="evidence" value="ECO:0007669"/>
    <property type="project" value="InterPro"/>
</dbReference>